<dbReference type="AlphaFoldDB" id="A0AAD9W181"/>
<keyword evidence="4" id="KW-0418">Kinase</keyword>
<dbReference type="Pfam" id="PF02816">
    <property type="entry name" value="Alpha_kinase"/>
    <property type="match status" value="1"/>
</dbReference>
<proteinExistence type="predicted"/>
<keyword evidence="1" id="KW-0723">Serine/threonine-protein kinase</keyword>
<organism evidence="8 9">
    <name type="scientific">Phomopsis amygdali</name>
    <name type="common">Fusicoccum amygdali</name>
    <dbReference type="NCBI Taxonomy" id="1214568"/>
    <lineage>
        <taxon>Eukaryota</taxon>
        <taxon>Fungi</taxon>
        <taxon>Dikarya</taxon>
        <taxon>Ascomycota</taxon>
        <taxon>Pezizomycotina</taxon>
        <taxon>Sordariomycetes</taxon>
        <taxon>Sordariomycetidae</taxon>
        <taxon>Diaporthales</taxon>
        <taxon>Diaporthaceae</taxon>
        <taxon>Diaporthe</taxon>
    </lineage>
</organism>
<evidence type="ECO:0000313" key="9">
    <source>
        <dbReference type="Proteomes" id="UP001265746"/>
    </source>
</evidence>
<keyword evidence="5" id="KW-0067">ATP-binding</keyword>
<dbReference type="GO" id="GO:0004674">
    <property type="term" value="F:protein serine/threonine kinase activity"/>
    <property type="evidence" value="ECO:0007669"/>
    <property type="project" value="UniProtKB-KW"/>
</dbReference>
<evidence type="ECO:0000256" key="2">
    <source>
        <dbReference type="ARBA" id="ARBA00022679"/>
    </source>
</evidence>
<name>A0AAD9W181_PHOAM</name>
<comment type="caution">
    <text evidence="8">The sequence shown here is derived from an EMBL/GenBank/DDBJ whole genome shotgun (WGS) entry which is preliminary data.</text>
</comment>
<evidence type="ECO:0000256" key="5">
    <source>
        <dbReference type="ARBA" id="ARBA00022840"/>
    </source>
</evidence>
<dbReference type="SMART" id="SM00811">
    <property type="entry name" value="Alpha_kinase"/>
    <property type="match status" value="1"/>
</dbReference>
<evidence type="ECO:0000313" key="8">
    <source>
        <dbReference type="EMBL" id="KAK2604116.1"/>
    </source>
</evidence>
<dbReference type="PANTHER" id="PTHR45992">
    <property type="entry name" value="EUKARYOTIC ELONGATION FACTOR 2 KINASE-RELATED"/>
    <property type="match status" value="1"/>
</dbReference>
<accession>A0AAD9W181</accession>
<dbReference type="GO" id="GO:0005524">
    <property type="term" value="F:ATP binding"/>
    <property type="evidence" value="ECO:0007669"/>
    <property type="project" value="UniProtKB-KW"/>
</dbReference>
<dbReference type="SUPFAM" id="SSF56112">
    <property type="entry name" value="Protein kinase-like (PK-like)"/>
    <property type="match status" value="1"/>
</dbReference>
<sequence length="240" mass="27627">MAYSRNNDATAADINRDRLFATGTFKNVWQGRYISGARTGQACVAKEFKSSSVFEDHYFQEELNIIDRAQYIIDNWHAANIVNRRILMSRPQIWQYRRNGRKALVEPFILNFQKFNSNTGWIPNSRDSWCEAMQALSHFSYHITGGQFLLCDLQGGTHGDVFILSDPVIMSASYSCGPGDLGPKGIHAFFRRHQCTRFCDTRWIKPRSSAKSEFSKRRGTTMVSRVPTRQTRLSLARRTR</sequence>
<keyword evidence="2" id="KW-0808">Transferase</keyword>
<evidence type="ECO:0000259" key="7">
    <source>
        <dbReference type="PROSITE" id="PS51158"/>
    </source>
</evidence>
<evidence type="ECO:0000256" key="6">
    <source>
        <dbReference type="SAM" id="MobiDB-lite"/>
    </source>
</evidence>
<feature type="domain" description="Alpha-type protein kinase" evidence="7">
    <location>
        <begin position="1"/>
        <end position="207"/>
    </location>
</feature>
<keyword evidence="3" id="KW-0547">Nucleotide-binding</keyword>
<dbReference type="PROSITE" id="PS51158">
    <property type="entry name" value="ALPHA_KINASE"/>
    <property type="match status" value="1"/>
</dbReference>
<protein>
    <recommendedName>
        <fullName evidence="7">Alpha-type protein kinase domain-containing protein</fullName>
    </recommendedName>
</protein>
<dbReference type="InterPro" id="IPR011009">
    <property type="entry name" value="Kinase-like_dom_sf"/>
</dbReference>
<dbReference type="InterPro" id="IPR004166">
    <property type="entry name" value="a-kinase_dom"/>
</dbReference>
<dbReference type="Gene3D" id="3.20.200.10">
    <property type="entry name" value="MHCK/EF2 kinase"/>
    <property type="match status" value="1"/>
</dbReference>
<dbReference type="PANTHER" id="PTHR45992:SF11">
    <property type="entry name" value="ALPHA-TYPE PROTEIN KINASE DOMAIN-CONTAINING PROTEIN"/>
    <property type="match status" value="1"/>
</dbReference>
<evidence type="ECO:0000256" key="1">
    <source>
        <dbReference type="ARBA" id="ARBA00022527"/>
    </source>
</evidence>
<evidence type="ECO:0000256" key="4">
    <source>
        <dbReference type="ARBA" id="ARBA00022777"/>
    </source>
</evidence>
<feature type="compositionally biased region" description="Polar residues" evidence="6">
    <location>
        <begin position="221"/>
        <end position="233"/>
    </location>
</feature>
<evidence type="ECO:0000256" key="3">
    <source>
        <dbReference type="ARBA" id="ARBA00022741"/>
    </source>
</evidence>
<dbReference type="Proteomes" id="UP001265746">
    <property type="component" value="Unassembled WGS sequence"/>
</dbReference>
<dbReference type="EMBL" id="JAUJFL010000004">
    <property type="protein sequence ID" value="KAK2604116.1"/>
    <property type="molecule type" value="Genomic_DNA"/>
</dbReference>
<feature type="region of interest" description="Disordered" evidence="6">
    <location>
        <begin position="210"/>
        <end position="240"/>
    </location>
</feature>
<gene>
    <name evidence="8" type="ORF">N8I77_007073</name>
</gene>
<dbReference type="InterPro" id="IPR051852">
    <property type="entry name" value="Alpha-type_PK"/>
</dbReference>
<reference evidence="8" key="1">
    <citation type="submission" date="2023-06" db="EMBL/GenBank/DDBJ databases">
        <authorList>
            <person name="Noh H."/>
        </authorList>
    </citation>
    <scope>NUCLEOTIDE SEQUENCE</scope>
    <source>
        <strain evidence="8">DUCC20226</strain>
    </source>
</reference>
<keyword evidence="9" id="KW-1185">Reference proteome</keyword>